<comment type="subcellular location">
    <subcellularLocation>
        <location evidence="2">Chromosome</location>
    </subcellularLocation>
    <subcellularLocation>
        <location evidence="1">Nucleus</location>
    </subcellularLocation>
</comment>
<keyword evidence="5" id="KW-0678">Repressor</keyword>
<feature type="region of interest" description="Disordered" evidence="16">
    <location>
        <begin position="802"/>
        <end position="822"/>
    </location>
</feature>
<dbReference type="InterPro" id="IPR039977">
    <property type="entry name" value="Suv4-20/Set9"/>
</dbReference>
<dbReference type="GO" id="GO:0032259">
    <property type="term" value="P:methylation"/>
    <property type="evidence" value="ECO:0007669"/>
    <property type="project" value="UniProtKB-KW"/>
</dbReference>
<keyword evidence="11" id="KW-0804">Transcription</keyword>
<feature type="compositionally biased region" description="Basic and acidic residues" evidence="16">
    <location>
        <begin position="704"/>
        <end position="717"/>
    </location>
</feature>
<dbReference type="InterPro" id="IPR041938">
    <property type="entry name" value="Hist-Lys_N-MTase_N"/>
</dbReference>
<dbReference type="Pfam" id="PF00856">
    <property type="entry name" value="SET"/>
    <property type="match status" value="1"/>
</dbReference>
<dbReference type="EC" id="2.1.1.362" evidence="3"/>
<keyword evidence="8" id="KW-0949">S-adenosyl-L-methionine</keyword>
<dbReference type="SMART" id="SM00317">
    <property type="entry name" value="SET"/>
    <property type="match status" value="1"/>
</dbReference>
<dbReference type="InterPro" id="IPR025790">
    <property type="entry name" value="Suv4-20_animal"/>
</dbReference>
<reference evidence="18" key="1">
    <citation type="journal article" date="2020" name="bioRxiv">
        <title>Chromosome-level reference genome of the European wasp spider Argiope bruennichi: a resource for studies on range expansion and evolutionary adaptation.</title>
        <authorList>
            <person name="Sheffer M.M."/>
            <person name="Hoppe A."/>
            <person name="Krehenwinkel H."/>
            <person name="Uhl G."/>
            <person name="Kuss A.W."/>
            <person name="Jensen L."/>
            <person name="Jensen C."/>
            <person name="Gillespie R.G."/>
            <person name="Hoff K.J."/>
            <person name="Prost S."/>
        </authorList>
    </citation>
    <scope>NUCLEOTIDE SEQUENCE</scope>
</reference>
<evidence type="ECO:0000256" key="10">
    <source>
        <dbReference type="ARBA" id="ARBA00023015"/>
    </source>
</evidence>
<evidence type="ECO:0000256" key="16">
    <source>
        <dbReference type="SAM" id="MobiDB-lite"/>
    </source>
</evidence>
<evidence type="ECO:0000256" key="15">
    <source>
        <dbReference type="ARBA" id="ARBA00071597"/>
    </source>
</evidence>
<accession>A0A8T0F4C1</accession>
<dbReference type="Proteomes" id="UP000807504">
    <property type="component" value="Unassembled WGS sequence"/>
</dbReference>
<evidence type="ECO:0000256" key="14">
    <source>
        <dbReference type="ARBA" id="ARBA00052814"/>
    </source>
</evidence>
<dbReference type="PANTHER" id="PTHR12977">
    <property type="entry name" value="SUPPRESSOR OF VARIEGATION 4-20-RELATED"/>
    <property type="match status" value="1"/>
</dbReference>
<keyword evidence="10" id="KW-0805">Transcription regulation</keyword>
<gene>
    <name evidence="18" type="ORF">HNY73_011204</name>
</gene>
<dbReference type="GO" id="GO:0005634">
    <property type="term" value="C:nucleus"/>
    <property type="evidence" value="ECO:0007669"/>
    <property type="project" value="UniProtKB-SubCell"/>
</dbReference>
<evidence type="ECO:0000256" key="11">
    <source>
        <dbReference type="ARBA" id="ARBA00023163"/>
    </source>
</evidence>
<name>A0A8T0F4C1_ARGBR</name>
<dbReference type="SUPFAM" id="SSF82199">
    <property type="entry name" value="SET domain"/>
    <property type="match status" value="1"/>
</dbReference>
<evidence type="ECO:0000256" key="2">
    <source>
        <dbReference type="ARBA" id="ARBA00004286"/>
    </source>
</evidence>
<feature type="region of interest" description="Disordered" evidence="16">
    <location>
        <begin position="844"/>
        <end position="867"/>
    </location>
</feature>
<evidence type="ECO:0000256" key="8">
    <source>
        <dbReference type="ARBA" id="ARBA00022691"/>
    </source>
</evidence>
<evidence type="ECO:0000256" key="6">
    <source>
        <dbReference type="ARBA" id="ARBA00022603"/>
    </source>
</evidence>
<dbReference type="EMBL" id="JABXBU010000030">
    <property type="protein sequence ID" value="KAF8785691.1"/>
    <property type="molecule type" value="Genomic_DNA"/>
</dbReference>
<keyword evidence="6" id="KW-0489">Methyltransferase</keyword>
<evidence type="ECO:0000313" key="18">
    <source>
        <dbReference type="EMBL" id="KAF8785691.1"/>
    </source>
</evidence>
<evidence type="ECO:0000256" key="3">
    <source>
        <dbReference type="ARBA" id="ARBA00012188"/>
    </source>
</evidence>
<proteinExistence type="predicted"/>
<keyword evidence="19" id="KW-1185">Reference proteome</keyword>
<evidence type="ECO:0000256" key="1">
    <source>
        <dbReference type="ARBA" id="ARBA00004123"/>
    </source>
</evidence>
<keyword evidence="7" id="KW-0808">Transferase</keyword>
<dbReference type="PANTHER" id="PTHR12977:SF4">
    <property type="entry name" value="HISTONE-LYSINE N-METHYLTRANSFERASE KMT5B"/>
    <property type="match status" value="1"/>
</dbReference>
<keyword evidence="9" id="KW-0156">Chromatin regulator</keyword>
<evidence type="ECO:0000256" key="12">
    <source>
        <dbReference type="ARBA" id="ARBA00023242"/>
    </source>
</evidence>
<dbReference type="AlphaFoldDB" id="A0A8T0F4C1"/>
<keyword evidence="4" id="KW-0158">Chromosome</keyword>
<reference evidence="18" key="2">
    <citation type="submission" date="2020-06" db="EMBL/GenBank/DDBJ databases">
        <authorList>
            <person name="Sheffer M."/>
        </authorList>
    </citation>
    <scope>NUCLEOTIDE SEQUENCE</scope>
</reference>
<evidence type="ECO:0000259" key="17">
    <source>
        <dbReference type="PROSITE" id="PS50280"/>
    </source>
</evidence>
<sequence>MYKALKERLIEQFADSETHRLKLLLQELQLGDDRPTQLLCKMRDLSSKVPEDLLKNLWLQRLPTAVQQILAVSTGDLDALAKMADKVLEVTDSSFIHLVEGPNSGCKDCHTLRRQIEELSKSVKDLQDTRTKWRRQSRSPASGRFSRSHSSSRRFDPSAGIFQMIASSEGKITLLAEDSPYKELLMEFPEITRVEAKAKVKHQMEHHIETTGPPTFCRFVFLQMDPQIFNRRTLAVVLEKQNFPLQSYNLLVNNPVKNSTKQNSSQSLSAKELSENDDLVTSLVLDPYLNFSTHKMNTRFRPPKVNREELRRIILNFGIHQNYEKAYVELVSGDWATAYFHPKSKHQQKMFKEHVFRYLQIFDRNAGFEVLPCKRYSMENYMGAKICATKKWYKNERIPLLVGVIAELTEEEEAQLLQPGRNDFSVMYSCRKNCAQLWLGPAAFINHDCRANCELVSTGRDTACVEVLRDIEVGDEINCFYGANFFGDKNSLCECETCERRQMGAFKPKDDDACSTSKKSGTYSLRETDNRLSRLKRNKHGTMKENIKAVSNDGSSKSENFRGQESFPFVISDILRYRLKEPKVNRVSNNCLAAQSESVGQSRQNVKQRSSAYRHVVTGDTFRSTVSFLKRRKCRKTGDTNITGIIKSTSRLPSSSLQKPIRSRSRFSVDLRAGAEALLKPLKEGPIYKAKIIRTRRNKSVENSLKKREKSSDKPDVPDISGMPNILYSNNCPRTSSRTRRRKNSLGLSEPPVLTPMGKLRDTDSPELENASSSSLMVKATSRPCAQGCVKVTVRVRRNSAESNSINAVSSDKRPRSVKNKPHSKSMFYKIIPVDCDENHIENENASEKPQESSISDKNPKIQCSSVPDHTLDIRISSPCCSRTHSKDESDIFKNSPMKAVTKRFRLILGSDSIDIDIPPSKRNCT</sequence>
<dbReference type="Gene3D" id="1.10.10.1700">
    <property type="entry name" value="Histone-lysine N-methyltransferase"/>
    <property type="match status" value="1"/>
</dbReference>
<evidence type="ECO:0000313" key="19">
    <source>
        <dbReference type="Proteomes" id="UP000807504"/>
    </source>
</evidence>
<organism evidence="18 19">
    <name type="scientific">Argiope bruennichi</name>
    <name type="common">Wasp spider</name>
    <name type="synonym">Aranea bruennichi</name>
    <dbReference type="NCBI Taxonomy" id="94029"/>
    <lineage>
        <taxon>Eukaryota</taxon>
        <taxon>Metazoa</taxon>
        <taxon>Ecdysozoa</taxon>
        <taxon>Arthropoda</taxon>
        <taxon>Chelicerata</taxon>
        <taxon>Arachnida</taxon>
        <taxon>Araneae</taxon>
        <taxon>Araneomorphae</taxon>
        <taxon>Entelegynae</taxon>
        <taxon>Araneoidea</taxon>
        <taxon>Araneidae</taxon>
        <taxon>Argiope</taxon>
    </lineage>
</organism>
<comment type="catalytic activity">
    <reaction evidence="13">
        <text>N(6)-methyl-L-lysyl(20)-[histone H4] + S-adenosyl-L-methionine = N(6),N(6)-dimethyl-L-lysyl(20)-[histone H4] + S-adenosyl-L-homocysteine + H(+)</text>
        <dbReference type="Rhea" id="RHEA:60348"/>
        <dbReference type="Rhea" id="RHEA-COMP:15555"/>
        <dbReference type="Rhea" id="RHEA-COMP:15556"/>
        <dbReference type="ChEBI" id="CHEBI:15378"/>
        <dbReference type="ChEBI" id="CHEBI:57856"/>
        <dbReference type="ChEBI" id="CHEBI:59789"/>
        <dbReference type="ChEBI" id="CHEBI:61929"/>
        <dbReference type="ChEBI" id="CHEBI:61976"/>
        <dbReference type="EC" id="2.1.1.362"/>
    </reaction>
</comment>
<comment type="caution">
    <text evidence="18">The sequence shown here is derived from an EMBL/GenBank/DDBJ whole genome shotgun (WGS) entry which is preliminary data.</text>
</comment>
<keyword evidence="12" id="KW-0539">Nucleus</keyword>
<protein>
    <recommendedName>
        <fullName evidence="15">Histone-lysine N-methyltransferase Suv4-20</fullName>
        <ecNumber evidence="3">2.1.1.362</ecNumber>
    </recommendedName>
</protein>
<feature type="region of interest" description="Disordered" evidence="16">
    <location>
        <begin position="697"/>
        <end position="776"/>
    </location>
</feature>
<dbReference type="GO" id="GO:0005694">
    <property type="term" value="C:chromosome"/>
    <property type="evidence" value="ECO:0007669"/>
    <property type="project" value="UniProtKB-SubCell"/>
</dbReference>
<evidence type="ECO:0000256" key="5">
    <source>
        <dbReference type="ARBA" id="ARBA00022491"/>
    </source>
</evidence>
<dbReference type="PROSITE" id="PS51570">
    <property type="entry name" value="SAM_MT43_SUVAR420_2"/>
    <property type="match status" value="1"/>
</dbReference>
<dbReference type="Gene3D" id="2.170.270.10">
    <property type="entry name" value="SET domain"/>
    <property type="match status" value="1"/>
</dbReference>
<evidence type="ECO:0000256" key="13">
    <source>
        <dbReference type="ARBA" id="ARBA00051837"/>
    </source>
</evidence>
<comment type="catalytic activity">
    <reaction evidence="14">
        <text>N(6),N(6)-dimethyl-L-lysyl(20)-[histone H4] + S-adenosyl-L-methionine = N(6),N(6),N(6)-trimethyl-L-lysyl(20)-[histone H4] + S-adenosyl-L-homocysteine + H(+)</text>
        <dbReference type="Rhea" id="RHEA:61992"/>
        <dbReference type="Rhea" id="RHEA-COMP:15556"/>
        <dbReference type="Rhea" id="RHEA-COMP:15998"/>
        <dbReference type="ChEBI" id="CHEBI:15378"/>
        <dbReference type="ChEBI" id="CHEBI:57856"/>
        <dbReference type="ChEBI" id="CHEBI:59789"/>
        <dbReference type="ChEBI" id="CHEBI:61961"/>
        <dbReference type="ChEBI" id="CHEBI:61976"/>
    </reaction>
</comment>
<dbReference type="CDD" id="cd19186">
    <property type="entry name" value="SET_Suv4-20"/>
    <property type="match status" value="1"/>
</dbReference>
<dbReference type="FunFam" id="2.170.270.10:FF:000006">
    <property type="entry name" value="Histone-lysine N-methyltransferase"/>
    <property type="match status" value="1"/>
</dbReference>
<feature type="region of interest" description="Disordered" evidence="16">
    <location>
        <begin position="127"/>
        <end position="154"/>
    </location>
</feature>
<dbReference type="InterPro" id="IPR001214">
    <property type="entry name" value="SET_dom"/>
</dbReference>
<dbReference type="InterPro" id="IPR044426">
    <property type="entry name" value="Suv4-20_SET"/>
</dbReference>
<dbReference type="GO" id="GO:0140941">
    <property type="term" value="F:histone H4K20me methyltransferase activity"/>
    <property type="evidence" value="ECO:0007669"/>
    <property type="project" value="UniProtKB-EC"/>
</dbReference>
<feature type="compositionally biased region" description="Polar residues" evidence="16">
    <location>
        <begin position="852"/>
        <end position="867"/>
    </location>
</feature>
<dbReference type="FunFam" id="1.10.10.1700:FF:000001">
    <property type="entry name" value="Histone-lysine N-methyltransferase"/>
    <property type="match status" value="1"/>
</dbReference>
<dbReference type="InterPro" id="IPR046341">
    <property type="entry name" value="SET_dom_sf"/>
</dbReference>
<evidence type="ECO:0000256" key="4">
    <source>
        <dbReference type="ARBA" id="ARBA00022454"/>
    </source>
</evidence>
<dbReference type="PROSITE" id="PS50280">
    <property type="entry name" value="SET"/>
    <property type="match status" value="1"/>
</dbReference>
<evidence type="ECO:0000256" key="7">
    <source>
        <dbReference type="ARBA" id="ARBA00022679"/>
    </source>
</evidence>
<feature type="domain" description="SET" evidence="17">
    <location>
        <begin position="366"/>
        <end position="482"/>
    </location>
</feature>
<evidence type="ECO:0000256" key="9">
    <source>
        <dbReference type="ARBA" id="ARBA00022853"/>
    </source>
</evidence>